<dbReference type="InterPro" id="IPR036514">
    <property type="entry name" value="SGNH_hydro_sf"/>
</dbReference>
<evidence type="ECO:0000313" key="2">
    <source>
        <dbReference type="Proteomes" id="UP000318833"/>
    </source>
</evidence>
<dbReference type="EMBL" id="VLNR01000068">
    <property type="protein sequence ID" value="TSE05001.1"/>
    <property type="molecule type" value="Genomic_DNA"/>
</dbReference>
<dbReference type="SUPFAM" id="SSF52266">
    <property type="entry name" value="SGNH hydrolase"/>
    <property type="match status" value="1"/>
</dbReference>
<dbReference type="Gene3D" id="3.40.50.1110">
    <property type="entry name" value="SGNH hydrolase"/>
    <property type="match status" value="1"/>
</dbReference>
<dbReference type="AlphaFoldDB" id="A0A554VDM5"/>
<dbReference type="OrthoDB" id="1426759at2"/>
<name>A0A554VDM5_9FLAO</name>
<gene>
    <name evidence="1" type="ORF">FOF46_24555</name>
</gene>
<reference evidence="1 2" key="1">
    <citation type="submission" date="2019-07" db="EMBL/GenBank/DDBJ databases">
        <title>The draft genome sequence of Aquimarina algiphila M91.</title>
        <authorList>
            <person name="Meng X."/>
        </authorList>
    </citation>
    <scope>NUCLEOTIDE SEQUENCE [LARGE SCALE GENOMIC DNA]</scope>
    <source>
        <strain evidence="1 2">M91</strain>
    </source>
</reference>
<sequence length="324" mass="37870">MKKLILKSVLYAFLILITLEGLVRVFHLGKDTPTRFLDEHKVEKWKPNQNGFSVTGNRRQNFSEYHINTSGFNSYREFNPTKEKTEIALVGDSFIEGFHQNYYNSIGKKIEKSIPEIEVYEYGYAGYDFADQLHLTHAYKEQFLLIDHIILGIKFSNDLNRGEYDVVNSRLALESPMNKLLKKSKLLVYAKSIGILDPPQELVYRIISIIKSKPKKKPIDELEASRIKEANEKKYLANFENLISKYGYDKQRYTLLLDSRITSTFFLSYLEKNDFNYIDFASSFEASDRPTTLIYDRHWNNHGRELIAQLISKYINKKQLKSGQ</sequence>
<comment type="caution">
    <text evidence="1">The sequence shown here is derived from an EMBL/GenBank/DDBJ whole genome shotgun (WGS) entry which is preliminary data.</text>
</comment>
<proteinExistence type="predicted"/>
<keyword evidence="2" id="KW-1185">Reference proteome</keyword>
<evidence type="ECO:0000313" key="1">
    <source>
        <dbReference type="EMBL" id="TSE05001.1"/>
    </source>
</evidence>
<dbReference type="Proteomes" id="UP000318833">
    <property type="component" value="Unassembled WGS sequence"/>
</dbReference>
<dbReference type="GO" id="GO:0016788">
    <property type="term" value="F:hydrolase activity, acting on ester bonds"/>
    <property type="evidence" value="ECO:0007669"/>
    <property type="project" value="UniProtKB-ARBA"/>
</dbReference>
<dbReference type="RefSeq" id="WP_143918285.1">
    <property type="nucleotide sequence ID" value="NZ_CANLFO010000007.1"/>
</dbReference>
<protein>
    <recommendedName>
        <fullName evidence="3">SGNH/GDSL hydrolase family protein</fullName>
    </recommendedName>
</protein>
<evidence type="ECO:0008006" key="3">
    <source>
        <dbReference type="Google" id="ProtNLM"/>
    </source>
</evidence>
<organism evidence="1 2">
    <name type="scientific">Aquimarina algiphila</name>
    <dbReference type="NCBI Taxonomy" id="2047982"/>
    <lineage>
        <taxon>Bacteria</taxon>
        <taxon>Pseudomonadati</taxon>
        <taxon>Bacteroidota</taxon>
        <taxon>Flavobacteriia</taxon>
        <taxon>Flavobacteriales</taxon>
        <taxon>Flavobacteriaceae</taxon>
        <taxon>Aquimarina</taxon>
    </lineage>
</organism>
<accession>A0A554VDM5</accession>